<dbReference type="Gene3D" id="3.90.70.20">
    <property type="match status" value="1"/>
</dbReference>
<sequence>MHFSLFSKLATDSSLSQAQAFSQQTWRKHHYSPDQGTLCSGLTYFWLNEKLCSRSPLSQFEKPSAELLHHLASMQALSYYPTFPENFNPGERELLLLTKKYGTQDWKEIQQRVVDEHQGDYILYDLSRMFRYDSASIVRFTDLPQALPCLKSLPAGSAVIGVLRYLENGQPGGHRIAYYLDRKNRHHFFDPNAGEVIESRDTGFHQWLNTFLIHATYRKFEPSIEDSFLTLYQLKNVSPQTQNFLPRHSD</sequence>
<dbReference type="RefSeq" id="WP_074633809.1">
    <property type="nucleotide sequence ID" value="NZ_FNKY01000001.1"/>
</dbReference>
<proteinExistence type="predicted"/>
<feature type="domain" description="Peptidase C58 YopT-type" evidence="4">
    <location>
        <begin position="153"/>
        <end position="219"/>
    </location>
</feature>
<gene>
    <name evidence="5" type="ORF">SAMN05216402_2948</name>
</gene>
<reference evidence="5 6" key="1">
    <citation type="submission" date="2016-10" db="EMBL/GenBank/DDBJ databases">
        <authorList>
            <person name="Varghese N."/>
            <person name="Submissions S."/>
        </authorList>
    </citation>
    <scope>NUCLEOTIDE SEQUENCE [LARGE SCALE GENOMIC DNA]</scope>
    <source>
        <strain evidence="5 6">Nl1</strain>
    </source>
</reference>
<evidence type="ECO:0000313" key="5">
    <source>
        <dbReference type="EMBL" id="SDQ94898.1"/>
    </source>
</evidence>
<organism evidence="5 6">
    <name type="scientific">Nitrosospira multiformis</name>
    <dbReference type="NCBI Taxonomy" id="1231"/>
    <lineage>
        <taxon>Bacteria</taxon>
        <taxon>Pseudomonadati</taxon>
        <taxon>Pseudomonadota</taxon>
        <taxon>Betaproteobacteria</taxon>
        <taxon>Nitrosomonadales</taxon>
        <taxon>Nitrosomonadaceae</taxon>
        <taxon>Nitrosospira</taxon>
    </lineage>
</organism>
<keyword evidence="2" id="KW-0378">Hydrolase</keyword>
<evidence type="ECO:0000256" key="3">
    <source>
        <dbReference type="ARBA" id="ARBA00022807"/>
    </source>
</evidence>
<keyword evidence="6" id="KW-1185">Reference proteome</keyword>
<evidence type="ECO:0000259" key="4">
    <source>
        <dbReference type="Pfam" id="PF03543"/>
    </source>
</evidence>
<dbReference type="EMBL" id="FNKY01000001">
    <property type="protein sequence ID" value="SDQ94898.1"/>
    <property type="molecule type" value="Genomic_DNA"/>
</dbReference>
<evidence type="ECO:0000256" key="1">
    <source>
        <dbReference type="ARBA" id="ARBA00022670"/>
    </source>
</evidence>
<accession>A0ABY0TJV3</accession>
<protein>
    <submittedName>
        <fullName evidence="5">Virulence surface antigen</fullName>
    </submittedName>
</protein>
<comment type="caution">
    <text evidence="5">The sequence shown here is derived from an EMBL/GenBank/DDBJ whole genome shotgun (WGS) entry which is preliminary data.</text>
</comment>
<name>A0ABY0TJV3_9PROT</name>
<evidence type="ECO:0000256" key="2">
    <source>
        <dbReference type="ARBA" id="ARBA00022801"/>
    </source>
</evidence>
<dbReference type="Proteomes" id="UP000183471">
    <property type="component" value="Unassembled WGS sequence"/>
</dbReference>
<dbReference type="Pfam" id="PF03543">
    <property type="entry name" value="Peptidase_C58"/>
    <property type="match status" value="1"/>
</dbReference>
<evidence type="ECO:0000313" key="6">
    <source>
        <dbReference type="Proteomes" id="UP000183471"/>
    </source>
</evidence>
<dbReference type="InterPro" id="IPR006473">
    <property type="entry name" value="Peptidase_C58_Yopt"/>
</dbReference>
<keyword evidence="3" id="KW-0788">Thiol protease</keyword>
<keyword evidence="1" id="KW-0645">Protease</keyword>